<dbReference type="VEuPathDB" id="FungiDB:RhiirFUN_010535"/>
<feature type="region of interest" description="Disordered" evidence="1">
    <location>
        <begin position="183"/>
        <end position="223"/>
    </location>
</feature>
<proteinExistence type="predicted"/>
<dbReference type="VEuPathDB" id="FungiDB:FUN_004894"/>
<dbReference type="VEuPathDB" id="FungiDB:RhiirA1_542023"/>
<dbReference type="AlphaFoldDB" id="A0A2N0QZW2"/>
<keyword evidence="2" id="KW-0472">Membrane</keyword>
<sequence>MSALVLQNNALWYIFEDFTASILLSACFLIYVIRNQFSNHPPTHDNKIANELSARMSEINGTLTAEIEKNKTRDGSITAEIERLLTGVYKKLSTEVNTKIANELSARLSEINSTFTAKLGNDLNNKLNEEVNAGEAQKILNDITTKVNNIEEACRNEFNRINVVIEDLQNKINQHYAVVQRSDFDQQSVSNESEVNSTNESETNSRGSSTNSSSSSSGSSGSSQKFANIISVIRERFTEIFDRIKGANDYSLDQMCAIVSADILSRLGMGVIGKDTIKGFYHGENINSKNLEKIGAWIDHTHLHRY</sequence>
<evidence type="ECO:0000256" key="1">
    <source>
        <dbReference type="SAM" id="MobiDB-lite"/>
    </source>
</evidence>
<comment type="caution">
    <text evidence="3">The sequence shown here is derived from an EMBL/GenBank/DDBJ whole genome shotgun (WGS) entry which is preliminary data.</text>
</comment>
<reference evidence="3 4" key="2">
    <citation type="submission" date="2017-10" db="EMBL/GenBank/DDBJ databases">
        <title>Genome analyses suggest a sexual origin of heterokaryosis in a supposedly ancient asexual fungus.</title>
        <authorList>
            <person name="Corradi N."/>
            <person name="Sedzielewska K."/>
            <person name="Noel J."/>
            <person name="Charron P."/>
            <person name="Farinelli L."/>
            <person name="Marton T."/>
            <person name="Kruger M."/>
            <person name="Pelin A."/>
            <person name="Brachmann A."/>
            <person name="Corradi N."/>
        </authorList>
    </citation>
    <scope>NUCLEOTIDE SEQUENCE [LARGE SCALE GENOMIC DNA]</scope>
    <source>
        <strain evidence="3 4">A1</strain>
    </source>
</reference>
<name>A0A2N0QZW2_9GLOM</name>
<accession>A0A2N0QZW2</accession>
<dbReference type="Proteomes" id="UP000232688">
    <property type="component" value="Unassembled WGS sequence"/>
</dbReference>
<evidence type="ECO:0000256" key="2">
    <source>
        <dbReference type="SAM" id="Phobius"/>
    </source>
</evidence>
<keyword evidence="2" id="KW-1133">Transmembrane helix</keyword>
<evidence type="ECO:0000313" key="3">
    <source>
        <dbReference type="EMBL" id="PKC56606.1"/>
    </source>
</evidence>
<feature type="compositionally biased region" description="Low complexity" evidence="1">
    <location>
        <begin position="188"/>
        <end position="223"/>
    </location>
</feature>
<keyword evidence="2" id="KW-0812">Transmembrane</keyword>
<feature type="transmembrane region" description="Helical" evidence="2">
    <location>
        <begin position="12"/>
        <end position="33"/>
    </location>
</feature>
<reference evidence="3 4" key="1">
    <citation type="submission" date="2017-10" db="EMBL/GenBank/DDBJ databases">
        <title>Extensive intraspecific genome diversity in a model arbuscular mycorrhizal fungus.</title>
        <authorList>
            <person name="Chen E.C.H."/>
            <person name="Morin E."/>
            <person name="Baudet D."/>
            <person name="Noel J."/>
            <person name="Ndikumana S."/>
            <person name="Charron P."/>
            <person name="St-Onge C."/>
            <person name="Giorgi J."/>
            <person name="Grigoriev I.V."/>
            <person name="Roux C."/>
            <person name="Martin F.M."/>
            <person name="Corradi N."/>
        </authorList>
    </citation>
    <scope>NUCLEOTIDE SEQUENCE [LARGE SCALE GENOMIC DNA]</scope>
    <source>
        <strain evidence="3 4">A1</strain>
    </source>
</reference>
<dbReference type="EMBL" id="LLXH01002089">
    <property type="protein sequence ID" value="PKC56606.1"/>
    <property type="molecule type" value="Genomic_DNA"/>
</dbReference>
<evidence type="ECO:0000313" key="4">
    <source>
        <dbReference type="Proteomes" id="UP000232688"/>
    </source>
</evidence>
<organism evidence="3 4">
    <name type="scientific">Rhizophagus irregularis</name>
    <dbReference type="NCBI Taxonomy" id="588596"/>
    <lineage>
        <taxon>Eukaryota</taxon>
        <taxon>Fungi</taxon>
        <taxon>Fungi incertae sedis</taxon>
        <taxon>Mucoromycota</taxon>
        <taxon>Glomeromycotina</taxon>
        <taxon>Glomeromycetes</taxon>
        <taxon>Glomerales</taxon>
        <taxon>Glomeraceae</taxon>
        <taxon>Rhizophagus</taxon>
    </lineage>
</organism>
<protein>
    <submittedName>
        <fullName evidence="3">Uncharacterized protein</fullName>
    </submittedName>
</protein>
<gene>
    <name evidence="3" type="ORF">RhiirA1_542023</name>
</gene>